<reference evidence="1 2" key="1">
    <citation type="submission" date="2019-06" db="EMBL/GenBank/DDBJ databases">
        <title>Sulfurimonas gotlandica sp. nov., a chemoautotrophic and psychrotolerant epsilonproteobacterium isolated from a pelagic redoxcline, and an emended description of the genus Sulfurimonas.</title>
        <authorList>
            <person name="Wang S."/>
            <person name="Jiang L."/>
            <person name="Shao Z."/>
        </authorList>
    </citation>
    <scope>NUCLEOTIDE SEQUENCE [LARGE SCALE GENOMIC DNA]</scope>
    <source>
        <strain evidence="1 2">S2-6</strain>
    </source>
</reference>
<dbReference type="KEGG" id="ssei:FJR45_07975"/>
<dbReference type="EMBL" id="CP041235">
    <property type="protein sequence ID" value="QOP44735.1"/>
    <property type="molecule type" value="Genomic_DNA"/>
</dbReference>
<keyword evidence="2" id="KW-1185">Reference proteome</keyword>
<evidence type="ECO:0000313" key="1">
    <source>
        <dbReference type="EMBL" id="QOP44735.1"/>
    </source>
</evidence>
<dbReference type="Proteomes" id="UP000593719">
    <property type="component" value="Chromosome"/>
</dbReference>
<evidence type="ECO:0000313" key="2">
    <source>
        <dbReference type="Proteomes" id="UP000593719"/>
    </source>
</evidence>
<accession>A0A7M1B506</accession>
<name>A0A7M1B506_9BACT</name>
<proteinExistence type="predicted"/>
<organism evidence="1 2">
    <name type="scientific">Sulfurimonas sediminis</name>
    <dbReference type="NCBI Taxonomy" id="2590020"/>
    <lineage>
        <taxon>Bacteria</taxon>
        <taxon>Pseudomonadati</taxon>
        <taxon>Campylobacterota</taxon>
        <taxon>Epsilonproteobacteria</taxon>
        <taxon>Campylobacterales</taxon>
        <taxon>Sulfurimonadaceae</taxon>
        <taxon>Sulfurimonas</taxon>
    </lineage>
</organism>
<gene>
    <name evidence="1" type="ORF">FJR45_07975</name>
</gene>
<dbReference type="AlphaFoldDB" id="A0A7M1B506"/>
<protein>
    <submittedName>
        <fullName evidence="1">Uncharacterized protein</fullName>
    </submittedName>
</protein>
<sequence length="135" mass="15972">MRALFLCSAALFAGDLQDVQEISLKKDEPKKILVKYDNKTRLFTFRWTLYTNEGLVILRSYDKHVAQNILYLNHKNQSFRVTLKTPGADFYNVPYILVKFKEFDVNKNIAKFELYLSDDKEQIRLETAKNKQKTR</sequence>